<protein>
    <recommendedName>
        <fullName evidence="2">Protein kinase domain-containing protein</fullName>
    </recommendedName>
</protein>
<dbReference type="InterPro" id="IPR001245">
    <property type="entry name" value="Ser-Thr/Tyr_kinase_cat_dom"/>
</dbReference>
<accession>A0A7R9BIW0</accession>
<evidence type="ECO:0000256" key="1">
    <source>
        <dbReference type="SAM" id="MobiDB-lite"/>
    </source>
</evidence>
<feature type="non-terminal residue" evidence="3">
    <location>
        <position position="1461"/>
    </location>
</feature>
<feature type="region of interest" description="Disordered" evidence="1">
    <location>
        <begin position="1408"/>
        <end position="1461"/>
    </location>
</feature>
<evidence type="ECO:0000313" key="3">
    <source>
        <dbReference type="EMBL" id="CAD7275076.1"/>
    </source>
</evidence>
<feature type="compositionally biased region" description="Basic and acidic residues" evidence="1">
    <location>
        <begin position="1094"/>
        <end position="1105"/>
    </location>
</feature>
<name>A0A7R9BIW0_9CRUS</name>
<organism evidence="3">
    <name type="scientific">Notodromas monacha</name>
    <dbReference type="NCBI Taxonomy" id="399045"/>
    <lineage>
        <taxon>Eukaryota</taxon>
        <taxon>Metazoa</taxon>
        <taxon>Ecdysozoa</taxon>
        <taxon>Arthropoda</taxon>
        <taxon>Crustacea</taxon>
        <taxon>Oligostraca</taxon>
        <taxon>Ostracoda</taxon>
        <taxon>Podocopa</taxon>
        <taxon>Podocopida</taxon>
        <taxon>Cypridocopina</taxon>
        <taxon>Cypridoidea</taxon>
        <taxon>Cyprididae</taxon>
        <taxon>Notodromas</taxon>
    </lineage>
</organism>
<dbReference type="Proteomes" id="UP000678499">
    <property type="component" value="Unassembled WGS sequence"/>
</dbReference>
<feature type="compositionally biased region" description="Acidic residues" evidence="1">
    <location>
        <begin position="1127"/>
        <end position="1141"/>
    </location>
</feature>
<dbReference type="SMART" id="SM00220">
    <property type="entry name" value="S_TKc"/>
    <property type="match status" value="1"/>
</dbReference>
<feature type="compositionally biased region" description="Acidic residues" evidence="1">
    <location>
        <begin position="809"/>
        <end position="828"/>
    </location>
</feature>
<feature type="region of interest" description="Disordered" evidence="1">
    <location>
        <begin position="688"/>
        <end position="744"/>
    </location>
</feature>
<dbReference type="SUPFAM" id="SSF56112">
    <property type="entry name" value="Protein kinase-like (PK-like)"/>
    <property type="match status" value="1"/>
</dbReference>
<sequence>HELRAFRDVKHQNVLKLLGRCLEADPFLALLEYCPTGDLKTYLRSLRGTAGEDGLKRDGVLIRMAQEIASALHAIHNQNIVHLDLAVRNCLLTENLTVKIGDYGDCRDRYPEDYFPTENGYVPVRWVAPECIESSLGSLKIKPLTSQANVWTYGVVTWEILEMGAQPYGELVSDRDIVTRVLLQRSYKLRLPTGNIPLKDKIYDLMVMCWEDENFRPSMAVVEKRMSELLRLLQTGECPQTQDQFSSNVRTRTMSEMNGYDMHPSLCFESDFNFVAMKDPVIWKSPTYEQQCVLEAVPTDWFGDQTVPASVNFKLGENYDSIVSHVPFTQPTLSVVVDDSLLMNSQQFSNNSDDDEGWKSRVESGYLAMKIREKSKSVQNLMKLTHLECSPDPEITETRSNLSSLNLCASESDLRVTVAEQSFLEDIKLQSELMTQSTSFAKKPSDFNCLDSYSETFSGPSSADMAACLSSTPREPLETKSADLAKFQPEVFNADVSDVIIGPSDDLGLDYFQALKSSSTGSATVKRALFNLDNATKRVNGEVGSSEKVAEQETMDSVMDTFARLERAAGSLDRQPRPYKDRRSIESNGSWVVINTPVKNVELLYSECDETTSSISTLASNAYVTASESTINEAYFTADSTVDHSDQSTLMQKFLQSDDSGVPDAEISPEHALNETFVVKDRKSIESNGSWDMINSPDRRTFSSPKQDESNDFSRCDQASAGDEMHSSDENDADESSDENGRDRADVADSLKRLRDMLGAQLNNISPEKNENEDEVQQIEGEKDEYLINAENLSSGLPLVLSPIRELSEDGDSADSATDDFSEEESDDENLRGVKPVSVNGLGHNGSIILEDLDSPNLIIAPSEPFNLRRNANDDSDVDDCDETDDILVVDTETNEAFLCEGGKPCAHVAFMNKKTADAAEVIAETMNSFMFDEEDTESEPLFRINDHISSSWFAASQHASGLQSLPPAFVSAQNSVEASPNSGMGPTSLPWGGDKPDSFTDERDVWGGVRTGSVSTALESKNSDLVNEFVENSVTSCSASPRELPLPDCSGDLRNHEANIQPQWNDLVKEAANQGQEKFGSLKTVDEDLHHFDGDHLLGERETPDGLQLKASDAPEPDAVCYTPDFESETTESSSDESDDSSSTTSGEYVYTRETDEIKVDGIKATPNDGEKIISQTPEDKPRKDDSSDEREDGSEPSEPFKPSIWNRDLLPARSLLKKAAVQNPDKRESSPESRKSVKFSAQECSEIYEYPYCADHKCSPMHLEHNKHSYSGDWSPKMLSLSSTSAPVNVAEWDAEDDDEIPEELASGPFSWPAVGNSNFQFDAEEIYPTPSRLSAIGHFSFSPERCEGDGSFSGSEFFPGKFAPVEFFNDDEERDDKLLHSRDSEESRYSGQVLVDHLISSRDANGSFTKFDLRPDPLGAEADASPEENVAENIDTFQKSDEGISCDKISSNDPPLLT</sequence>
<dbReference type="InterPro" id="IPR000719">
    <property type="entry name" value="Prot_kinase_dom"/>
</dbReference>
<feature type="compositionally biased region" description="Acidic residues" evidence="1">
    <location>
        <begin position="1188"/>
        <end position="1197"/>
    </location>
</feature>
<dbReference type="PRINTS" id="PR00109">
    <property type="entry name" value="TYRKINASE"/>
</dbReference>
<dbReference type="PROSITE" id="PS00109">
    <property type="entry name" value="PROTEIN_KINASE_TYR"/>
    <property type="match status" value="1"/>
</dbReference>
<keyword evidence="4" id="KW-1185">Reference proteome</keyword>
<dbReference type="GO" id="GO:0005524">
    <property type="term" value="F:ATP binding"/>
    <property type="evidence" value="ECO:0007669"/>
    <property type="project" value="InterPro"/>
</dbReference>
<dbReference type="PANTHER" id="PTHR24417">
    <property type="entry name" value="SERINE/THREONINE-PROTEIN KINASE LMTK1"/>
    <property type="match status" value="1"/>
</dbReference>
<feature type="region of interest" description="Disordered" evidence="1">
    <location>
        <begin position="808"/>
        <end position="837"/>
    </location>
</feature>
<dbReference type="PANTHER" id="PTHR24417:SF7">
    <property type="entry name" value="CHROMATIN MODIFICATION-RELATED PROTEIN EAF1"/>
    <property type="match status" value="1"/>
</dbReference>
<reference evidence="3" key="1">
    <citation type="submission" date="2020-11" db="EMBL/GenBank/DDBJ databases">
        <authorList>
            <person name="Tran Van P."/>
        </authorList>
    </citation>
    <scope>NUCLEOTIDE SEQUENCE</scope>
</reference>
<dbReference type="EMBL" id="OA882389">
    <property type="protein sequence ID" value="CAD7275076.1"/>
    <property type="molecule type" value="Genomic_DNA"/>
</dbReference>
<gene>
    <name evidence="3" type="ORF">NMOB1V02_LOCUS2880</name>
</gene>
<dbReference type="GO" id="GO:0004672">
    <property type="term" value="F:protein kinase activity"/>
    <property type="evidence" value="ECO:0007669"/>
    <property type="project" value="InterPro"/>
</dbReference>
<feature type="domain" description="Protein kinase" evidence="2">
    <location>
        <begin position="1"/>
        <end position="230"/>
    </location>
</feature>
<feature type="compositionally biased region" description="Basic and acidic residues" evidence="1">
    <location>
        <begin position="1152"/>
        <end position="1163"/>
    </location>
</feature>
<dbReference type="Gene3D" id="1.10.510.10">
    <property type="entry name" value="Transferase(Phosphotransferase) domain 1"/>
    <property type="match status" value="1"/>
</dbReference>
<dbReference type="InterPro" id="IPR008266">
    <property type="entry name" value="Tyr_kinase_AS"/>
</dbReference>
<dbReference type="InterPro" id="IPR011009">
    <property type="entry name" value="Kinase-like_dom_sf"/>
</dbReference>
<dbReference type="OrthoDB" id="6382166at2759"/>
<evidence type="ECO:0000313" key="4">
    <source>
        <dbReference type="Proteomes" id="UP000678499"/>
    </source>
</evidence>
<feature type="compositionally biased region" description="Basic and acidic residues" evidence="1">
    <location>
        <begin position="1226"/>
        <end position="1237"/>
    </location>
</feature>
<feature type="compositionally biased region" description="Basic and acidic residues" evidence="1">
    <location>
        <begin position="697"/>
        <end position="715"/>
    </location>
</feature>
<dbReference type="PROSITE" id="PS50011">
    <property type="entry name" value="PROTEIN_KINASE_DOM"/>
    <property type="match status" value="1"/>
</dbReference>
<evidence type="ECO:0000259" key="2">
    <source>
        <dbReference type="PROSITE" id="PS50011"/>
    </source>
</evidence>
<feature type="compositionally biased region" description="Polar residues" evidence="1">
    <location>
        <begin position="1451"/>
        <end position="1461"/>
    </location>
</feature>
<feature type="region of interest" description="Disordered" evidence="1">
    <location>
        <begin position="1094"/>
        <end position="1240"/>
    </location>
</feature>
<proteinExistence type="predicted"/>
<dbReference type="EMBL" id="CAJPEX010000352">
    <property type="protein sequence ID" value="CAG0915228.1"/>
    <property type="molecule type" value="Genomic_DNA"/>
</dbReference>
<dbReference type="Pfam" id="PF07714">
    <property type="entry name" value="PK_Tyr_Ser-Thr"/>
    <property type="match status" value="1"/>
</dbReference>